<dbReference type="EMBL" id="JAUHTQ010000002">
    <property type="protein sequence ID" value="MDN4492811.1"/>
    <property type="molecule type" value="Genomic_DNA"/>
</dbReference>
<accession>A0ABT8GNE7</accession>
<keyword evidence="2" id="KW-0238">DNA-binding</keyword>
<dbReference type="InterPro" id="IPR035472">
    <property type="entry name" value="RpiR-like_SIS"/>
</dbReference>
<proteinExistence type="predicted"/>
<dbReference type="InterPro" id="IPR001347">
    <property type="entry name" value="SIS_dom"/>
</dbReference>
<gene>
    <name evidence="5" type="ORF">QYB95_04590</name>
</gene>
<dbReference type="InterPro" id="IPR000281">
    <property type="entry name" value="HTH_RpiR"/>
</dbReference>
<evidence type="ECO:0000313" key="5">
    <source>
        <dbReference type="EMBL" id="MDN4492811.1"/>
    </source>
</evidence>
<dbReference type="Gene3D" id="3.40.50.10490">
    <property type="entry name" value="Glucose-6-phosphate isomerase like protein, domain 1"/>
    <property type="match status" value="1"/>
</dbReference>
<dbReference type="InterPro" id="IPR036388">
    <property type="entry name" value="WH-like_DNA-bd_sf"/>
</dbReference>
<dbReference type="PANTHER" id="PTHR30514:SF18">
    <property type="entry name" value="RPIR-FAMILY TRANSCRIPTIONAL REGULATOR"/>
    <property type="match status" value="1"/>
</dbReference>
<dbReference type="PANTHER" id="PTHR30514">
    <property type="entry name" value="GLUCOKINASE"/>
    <property type="match status" value="1"/>
</dbReference>
<dbReference type="Pfam" id="PF01380">
    <property type="entry name" value="SIS"/>
    <property type="match status" value="1"/>
</dbReference>
<name>A0ABT8GNE7_9BACL</name>
<comment type="caution">
    <text evidence="5">The sequence shown here is derived from an EMBL/GenBank/DDBJ whole genome shotgun (WGS) entry which is preliminary data.</text>
</comment>
<dbReference type="Proteomes" id="UP001172743">
    <property type="component" value="Unassembled WGS sequence"/>
</dbReference>
<dbReference type="SUPFAM" id="SSF53697">
    <property type="entry name" value="SIS domain"/>
    <property type="match status" value="1"/>
</dbReference>
<evidence type="ECO:0000256" key="2">
    <source>
        <dbReference type="ARBA" id="ARBA00023125"/>
    </source>
</evidence>
<reference evidence="5" key="1">
    <citation type="submission" date="2023-07" db="EMBL/GenBank/DDBJ databases">
        <title>Ureibacillus sp. isolated from freshwater well.</title>
        <authorList>
            <person name="Kirdat K."/>
            <person name="Bhatt A."/>
            <person name="Teware R."/>
            <person name="Bhavsar Y."/>
            <person name="Yadav A."/>
        </authorList>
    </citation>
    <scope>NUCLEOTIDE SEQUENCE</scope>
    <source>
        <strain evidence="5">BA0131</strain>
    </source>
</reference>
<dbReference type="InterPro" id="IPR046348">
    <property type="entry name" value="SIS_dom_sf"/>
</dbReference>
<evidence type="ECO:0000256" key="3">
    <source>
        <dbReference type="ARBA" id="ARBA00023163"/>
    </source>
</evidence>
<evidence type="ECO:0000313" key="6">
    <source>
        <dbReference type="Proteomes" id="UP001172743"/>
    </source>
</evidence>
<organism evidence="5 6">
    <name type="scientific">Ureibacillus aquaedulcis</name>
    <dbReference type="NCBI Taxonomy" id="3058421"/>
    <lineage>
        <taxon>Bacteria</taxon>
        <taxon>Bacillati</taxon>
        <taxon>Bacillota</taxon>
        <taxon>Bacilli</taxon>
        <taxon>Bacillales</taxon>
        <taxon>Caryophanaceae</taxon>
        <taxon>Ureibacillus</taxon>
    </lineage>
</organism>
<dbReference type="InterPro" id="IPR009057">
    <property type="entry name" value="Homeodomain-like_sf"/>
</dbReference>
<sequence length="285" mass="32850">MKNHNIVDELLKIKAELPKKQKILCDYLLANRQDIGILTVKELALKANVGTTTVMRLTKDLGYQNFSDFRKEFYNLQVDTINKWDDVQKSFSDSSNEDNQFQSIHQVWEEGINNLAHSLNANLIENFTKAIQLLNSVRKINIYGARPYKATAQYLELLLGEYMPNVYQLSNDSESVFDKVLQFDKDEVLVLFSFEPYIKKTLEMAKILKEKEVPIILFTDQLSCPLVPFAECILQVEVSRKYYSILPVFALIEAIVLELGKKNSEVSLKKIKELVKTLKESETII</sequence>
<evidence type="ECO:0000256" key="1">
    <source>
        <dbReference type="ARBA" id="ARBA00023015"/>
    </source>
</evidence>
<dbReference type="Gene3D" id="1.10.10.10">
    <property type="entry name" value="Winged helix-like DNA-binding domain superfamily/Winged helix DNA-binding domain"/>
    <property type="match status" value="1"/>
</dbReference>
<keyword evidence="1" id="KW-0805">Transcription regulation</keyword>
<feature type="domain" description="HTH rpiR-type" evidence="4">
    <location>
        <begin position="4"/>
        <end position="80"/>
    </location>
</feature>
<protein>
    <submittedName>
        <fullName evidence="5">MurR/RpiR family transcriptional regulator</fullName>
    </submittedName>
</protein>
<dbReference type="RefSeq" id="WP_301136994.1">
    <property type="nucleotide sequence ID" value="NZ_JAUHTQ010000002.1"/>
</dbReference>
<dbReference type="PROSITE" id="PS51071">
    <property type="entry name" value="HTH_RPIR"/>
    <property type="match status" value="1"/>
</dbReference>
<keyword evidence="3" id="KW-0804">Transcription</keyword>
<dbReference type="CDD" id="cd05013">
    <property type="entry name" value="SIS_RpiR"/>
    <property type="match status" value="1"/>
</dbReference>
<keyword evidence="6" id="KW-1185">Reference proteome</keyword>
<dbReference type="Pfam" id="PF01418">
    <property type="entry name" value="HTH_6"/>
    <property type="match status" value="1"/>
</dbReference>
<dbReference type="SUPFAM" id="SSF46689">
    <property type="entry name" value="Homeodomain-like"/>
    <property type="match status" value="1"/>
</dbReference>
<dbReference type="InterPro" id="IPR047640">
    <property type="entry name" value="RpiR-like"/>
</dbReference>
<evidence type="ECO:0000259" key="4">
    <source>
        <dbReference type="PROSITE" id="PS51071"/>
    </source>
</evidence>